<reference evidence="1 2" key="1">
    <citation type="submission" date="2015-11" db="EMBL/GenBank/DDBJ databases">
        <title>Genome sequences of Lysobacter enzymogenes strain C3 and Lysobacter antibioticus ATCC 29479.</title>
        <authorList>
            <person name="Kobayashi D.Y."/>
        </authorList>
    </citation>
    <scope>NUCLEOTIDE SEQUENCE [LARGE SCALE GENOMIC DNA]</scope>
    <source>
        <strain evidence="1 2">C3</strain>
    </source>
</reference>
<accession>A0A0S2DDF7</accession>
<gene>
    <name evidence="1" type="ORF">GLE_1215</name>
</gene>
<dbReference type="Proteomes" id="UP000061569">
    <property type="component" value="Chromosome"/>
</dbReference>
<dbReference type="AlphaFoldDB" id="A0A0S2DDF7"/>
<dbReference type="InterPro" id="IPR025355">
    <property type="entry name" value="DUF4259"/>
</dbReference>
<organism evidence="1 2">
    <name type="scientific">Lysobacter enzymogenes</name>
    <dbReference type="NCBI Taxonomy" id="69"/>
    <lineage>
        <taxon>Bacteria</taxon>
        <taxon>Pseudomonadati</taxon>
        <taxon>Pseudomonadota</taxon>
        <taxon>Gammaproteobacteria</taxon>
        <taxon>Lysobacterales</taxon>
        <taxon>Lysobacteraceae</taxon>
        <taxon>Lysobacter</taxon>
    </lineage>
</organism>
<evidence type="ECO:0000313" key="1">
    <source>
        <dbReference type="EMBL" id="ALN56572.1"/>
    </source>
</evidence>
<dbReference type="PATRIC" id="fig|69.6.peg.1200"/>
<dbReference type="EMBL" id="CP013140">
    <property type="protein sequence ID" value="ALN56572.1"/>
    <property type="molecule type" value="Genomic_DNA"/>
</dbReference>
<name>A0A0S2DDF7_LYSEN</name>
<dbReference type="KEGG" id="lez:GLE_1215"/>
<dbReference type="STRING" id="69.GLE_1215"/>
<protein>
    <recommendedName>
        <fullName evidence="3">DUF4259 domain-containing protein</fullName>
    </recommendedName>
</protein>
<dbReference type="Pfam" id="PF14078">
    <property type="entry name" value="DUF4259"/>
    <property type="match status" value="1"/>
</dbReference>
<sequence>MGAWGVGTFENDDALDWLGDLTDTDDSAAVRALLAQALASDCLDAPDATTALAAAETVLSMLDAATPALAWHEEFAAWLPRHAAVADAGLGAAAVAAIDRVLGEESELRELWEETDDADDWRAAVAALRSALVARLAASG</sequence>
<proteinExistence type="predicted"/>
<evidence type="ECO:0000313" key="2">
    <source>
        <dbReference type="Proteomes" id="UP000061569"/>
    </source>
</evidence>
<evidence type="ECO:0008006" key="3">
    <source>
        <dbReference type="Google" id="ProtNLM"/>
    </source>
</evidence>